<dbReference type="InterPro" id="IPR002363">
    <property type="entry name" value="Ribosomal_uL10_CS_bac"/>
</dbReference>
<keyword evidence="6" id="KW-0699">rRNA-binding</keyword>
<dbReference type="GO" id="GO:0070180">
    <property type="term" value="F:large ribosomal subunit rRNA binding"/>
    <property type="evidence" value="ECO:0007669"/>
    <property type="project" value="UniProtKB-UniRule"/>
</dbReference>
<dbReference type="PROSITE" id="PS01109">
    <property type="entry name" value="RIBOSOMAL_L10"/>
    <property type="match status" value="1"/>
</dbReference>
<evidence type="ECO:0000256" key="1">
    <source>
        <dbReference type="ARBA" id="ARBA00002633"/>
    </source>
</evidence>
<dbReference type="GO" id="GO:0003735">
    <property type="term" value="F:structural constituent of ribosome"/>
    <property type="evidence" value="ECO:0007669"/>
    <property type="project" value="InterPro"/>
</dbReference>
<proteinExistence type="inferred from homology"/>
<evidence type="ECO:0000313" key="7">
    <source>
        <dbReference type="EMBL" id="PWQ94181.1"/>
    </source>
</evidence>
<dbReference type="GO" id="GO:0006412">
    <property type="term" value="P:translation"/>
    <property type="evidence" value="ECO:0007669"/>
    <property type="project" value="UniProtKB-UniRule"/>
</dbReference>
<dbReference type="EMBL" id="QGKL01000041">
    <property type="protein sequence ID" value="PWQ94181.1"/>
    <property type="molecule type" value="Genomic_DNA"/>
</dbReference>
<name>A0A317C7G6_9GAMM</name>
<comment type="caution">
    <text evidence="7">The sequence shown here is derived from an EMBL/GenBank/DDBJ whole genome shotgun (WGS) entry which is preliminary data.</text>
</comment>
<evidence type="ECO:0000256" key="3">
    <source>
        <dbReference type="ARBA" id="ARBA00022980"/>
    </source>
</evidence>
<dbReference type="InterPro" id="IPR047865">
    <property type="entry name" value="Ribosomal_uL10_bac_type"/>
</dbReference>
<reference evidence="7 8" key="1">
    <citation type="submission" date="2018-05" db="EMBL/GenBank/DDBJ databases">
        <title>Leucothrix arctica sp. nov., isolated from Arctic seawater.</title>
        <authorList>
            <person name="Choi A."/>
            <person name="Baek K."/>
        </authorList>
    </citation>
    <scope>NUCLEOTIDE SEQUENCE [LARGE SCALE GENOMIC DNA]</scope>
    <source>
        <strain evidence="7 8">IMCC9719</strain>
    </source>
</reference>
<comment type="similarity">
    <text evidence="2 6">Belongs to the universal ribosomal protein uL10 family.</text>
</comment>
<dbReference type="HAMAP" id="MF_00362">
    <property type="entry name" value="Ribosomal_uL10"/>
    <property type="match status" value="1"/>
</dbReference>
<evidence type="ECO:0000256" key="2">
    <source>
        <dbReference type="ARBA" id="ARBA00008889"/>
    </source>
</evidence>
<organism evidence="7 8">
    <name type="scientific">Leucothrix arctica</name>
    <dbReference type="NCBI Taxonomy" id="1481894"/>
    <lineage>
        <taxon>Bacteria</taxon>
        <taxon>Pseudomonadati</taxon>
        <taxon>Pseudomonadota</taxon>
        <taxon>Gammaproteobacteria</taxon>
        <taxon>Thiotrichales</taxon>
        <taxon>Thiotrichaceae</taxon>
        <taxon>Leucothrix</taxon>
    </lineage>
</organism>
<protein>
    <recommendedName>
        <fullName evidence="5 6">Large ribosomal subunit protein uL10</fullName>
    </recommendedName>
</protein>
<dbReference type="NCBIfam" id="NF000955">
    <property type="entry name" value="PRK00099.1-1"/>
    <property type="match status" value="1"/>
</dbReference>
<dbReference type="CDD" id="cd05797">
    <property type="entry name" value="Ribosomal_L10"/>
    <property type="match status" value="1"/>
</dbReference>
<gene>
    <name evidence="6" type="primary">rplJ</name>
    <name evidence="7" type="ORF">DKT75_16720</name>
</gene>
<dbReference type="Pfam" id="PF00466">
    <property type="entry name" value="Ribosomal_L10"/>
    <property type="match status" value="1"/>
</dbReference>
<keyword evidence="3 6" id="KW-0689">Ribosomal protein</keyword>
<dbReference type="SUPFAM" id="SSF160369">
    <property type="entry name" value="Ribosomal protein L10-like"/>
    <property type="match status" value="1"/>
</dbReference>
<evidence type="ECO:0000313" key="8">
    <source>
        <dbReference type="Proteomes" id="UP000245506"/>
    </source>
</evidence>
<dbReference type="Gene3D" id="3.30.70.1730">
    <property type="match status" value="1"/>
</dbReference>
<keyword evidence="4 6" id="KW-0687">Ribonucleoprotein</keyword>
<accession>A0A317C7G6</accession>
<evidence type="ECO:0000256" key="6">
    <source>
        <dbReference type="HAMAP-Rule" id="MF_00362"/>
    </source>
</evidence>
<dbReference type="RefSeq" id="WP_109824893.1">
    <property type="nucleotide sequence ID" value="NZ_QGKL01000041.1"/>
</dbReference>
<dbReference type="Gene3D" id="6.10.250.2350">
    <property type="match status" value="1"/>
</dbReference>
<comment type="function">
    <text evidence="1 6">Forms part of the ribosomal stalk, playing a central role in the interaction of the ribosome with GTP-bound translation factors.</text>
</comment>
<dbReference type="OrthoDB" id="9808307at2"/>
<dbReference type="PANTHER" id="PTHR11560">
    <property type="entry name" value="39S RIBOSOMAL PROTEIN L10, MITOCHONDRIAL"/>
    <property type="match status" value="1"/>
</dbReference>
<comment type="subunit">
    <text evidence="6">Part of the ribosomal stalk of the 50S ribosomal subunit. The N-terminus interacts with L11 and the large rRNA to form the base of the stalk. The C-terminus forms an elongated spine to which L12 dimers bind in a sequential fashion forming a multimeric L10(L12)X complex.</text>
</comment>
<dbReference type="InterPro" id="IPR001790">
    <property type="entry name" value="Ribosomal_uL10"/>
</dbReference>
<evidence type="ECO:0000256" key="5">
    <source>
        <dbReference type="ARBA" id="ARBA00035202"/>
    </source>
</evidence>
<dbReference type="InterPro" id="IPR043141">
    <property type="entry name" value="Ribosomal_uL10-like_sf"/>
</dbReference>
<dbReference type="Proteomes" id="UP000245506">
    <property type="component" value="Unassembled WGS sequence"/>
</dbReference>
<keyword evidence="6" id="KW-0694">RNA-binding</keyword>
<keyword evidence="8" id="KW-1185">Reference proteome</keyword>
<sequence length="177" mass="18935">MALTLEDKKKIVSEVAAVAAEAHSAVAAEYRGLTVDEMTEMRVKARESGVYLRVVKNNLAKLAVANTDFACMSDSFSGPLVLAFSKEDPGSAARLVEAFAKDHDKLIVKSLAVGGEVYPASELKRLSKLPTRDQALAILAGTLRAPLDKLARTVNEVPGKLVRTVAAVRDKKEETAA</sequence>
<dbReference type="GO" id="GO:0015934">
    <property type="term" value="C:large ribosomal subunit"/>
    <property type="evidence" value="ECO:0007669"/>
    <property type="project" value="InterPro"/>
</dbReference>
<evidence type="ECO:0000256" key="4">
    <source>
        <dbReference type="ARBA" id="ARBA00023274"/>
    </source>
</evidence>
<dbReference type="AlphaFoldDB" id="A0A317C7G6"/>
<dbReference type="InterPro" id="IPR022973">
    <property type="entry name" value="Ribosomal_uL10_bac"/>
</dbReference>